<dbReference type="OrthoDB" id="5872154at2759"/>
<gene>
    <name evidence="2" type="ORF">HNAJ_LOCUS8062</name>
</gene>
<accession>A0A158QHU3</accession>
<dbReference type="GO" id="GO:0016197">
    <property type="term" value="P:endosomal transport"/>
    <property type="evidence" value="ECO:0007669"/>
    <property type="project" value="TreeGrafter"/>
</dbReference>
<organism evidence="4">
    <name type="scientific">Rodentolepis nana</name>
    <name type="common">Dwarf tapeworm</name>
    <name type="synonym">Hymenolepis nana</name>
    <dbReference type="NCBI Taxonomy" id="102285"/>
    <lineage>
        <taxon>Eukaryota</taxon>
        <taxon>Metazoa</taxon>
        <taxon>Spiralia</taxon>
        <taxon>Lophotrochozoa</taxon>
        <taxon>Platyhelminthes</taxon>
        <taxon>Cestoda</taxon>
        <taxon>Eucestoda</taxon>
        <taxon>Cyclophyllidea</taxon>
        <taxon>Hymenolepididae</taxon>
        <taxon>Rodentolepis</taxon>
    </lineage>
</organism>
<evidence type="ECO:0000313" key="4">
    <source>
        <dbReference type="WBParaSite" id="HNAJ_0000806601-mRNA-1"/>
    </source>
</evidence>
<sequence>MNRLVDLDKLLNDFQEQEAVSKSCAKKYNFIGNKSDDGYACLIGINPTVSKPFCHSEVHHSPRIKEITYLDKSSMDNCTFPESQKLNCPAKNLDSPQQPAFSSTLTVHGRDENQINSEAQSFLKPHHSVKPLSQLTPVDRSAQDLMNYSSTSEAKSDVSCTIPPFQDTSVHSPKSLPRSTEPEQIGHVGEVGFSSREVFPLRNPTDLNEVSGVNANPSRMIPTIEVEPPSIMASPTPHPPLGRRIVPAFVRQRLKDECLLPLQNTEGSSSKSVWPPLVVSTNPELILETDVSEDRIVRLLSSDDRAAIFAITRNLHIRVSISVNNEFWSFISHGLYGLGQEEICLLLRRRSDEALPPIDFLWYYHLLYQLAFSRGRGIETSYQASSTVFPFEHGSCLLLPNPSNQQQNDHEQQVSKAPRSGGGCHGFLFIHAVQKQMEALSSLFTFFPQPPFLFAVVLRSQTEVDLANLQPLRLWHALNLANGGSAPISDRDRRPVFTSDSTAGNSVLSLCKSGGLPYISISQMNILSSGWDNFQGEMRLQILLRRSCHECIRRSLNSAAHGGNLLCLGGDFCPSADCHLAVADSSTGPITEFTPPFSSDRNSLVRFC</sequence>
<feature type="region of interest" description="Disordered" evidence="1">
    <location>
        <begin position="149"/>
        <end position="183"/>
    </location>
</feature>
<dbReference type="EMBL" id="UZAE01012186">
    <property type="protein sequence ID" value="VDO03922.1"/>
    <property type="molecule type" value="Genomic_DNA"/>
</dbReference>
<dbReference type="PANTHER" id="PTHR46319:SF3">
    <property type="entry name" value="ZINC FINGER FYVE DOMAIN-CONTAINING PROTEIN"/>
    <property type="match status" value="1"/>
</dbReference>
<evidence type="ECO:0000256" key="1">
    <source>
        <dbReference type="SAM" id="MobiDB-lite"/>
    </source>
</evidence>
<dbReference type="PANTHER" id="PTHR46319">
    <property type="entry name" value="ZINC FINGER FYVE DOMAIN-CONTAINING PROTEIN"/>
    <property type="match status" value="1"/>
</dbReference>
<keyword evidence="3" id="KW-1185">Reference proteome</keyword>
<proteinExistence type="predicted"/>
<dbReference type="GO" id="GO:0031901">
    <property type="term" value="C:early endosome membrane"/>
    <property type="evidence" value="ECO:0007669"/>
    <property type="project" value="TreeGrafter"/>
</dbReference>
<dbReference type="Proteomes" id="UP000278807">
    <property type="component" value="Unassembled WGS sequence"/>
</dbReference>
<evidence type="ECO:0000313" key="3">
    <source>
        <dbReference type="Proteomes" id="UP000278807"/>
    </source>
</evidence>
<dbReference type="AlphaFoldDB" id="A0A158QHU3"/>
<dbReference type="WBParaSite" id="HNAJ_0000806601-mRNA-1">
    <property type="protein sequence ID" value="HNAJ_0000806601-mRNA-1"/>
    <property type="gene ID" value="HNAJ_0000806601"/>
</dbReference>
<protein>
    <submittedName>
        <fullName evidence="4">FH2 domain-containing protein</fullName>
    </submittedName>
</protein>
<name>A0A158QHU3_RODNA</name>
<reference evidence="4" key="1">
    <citation type="submission" date="2016-04" db="UniProtKB">
        <authorList>
            <consortium name="WormBaseParasite"/>
        </authorList>
    </citation>
    <scope>IDENTIFICATION</scope>
</reference>
<dbReference type="STRING" id="102285.A0A158QHU3"/>
<evidence type="ECO:0000313" key="2">
    <source>
        <dbReference type="EMBL" id="VDO03922.1"/>
    </source>
</evidence>
<reference evidence="2 3" key="2">
    <citation type="submission" date="2018-11" db="EMBL/GenBank/DDBJ databases">
        <authorList>
            <consortium name="Pathogen Informatics"/>
        </authorList>
    </citation>
    <scope>NUCLEOTIDE SEQUENCE [LARGE SCALE GENOMIC DNA]</scope>
</reference>